<sequence>MVRVKLERFHQGIAKNSTFNIEDLIPYRGSIPSPTQEDFVETGTTPANDSDSFSVSEFPDVIPLPPPSKSLQKDLVADILDDNVVLTRHDQILTSLGFQRRTWSGLILTFWSNARALSHRSRALLSQGELMRTSLTTPLAFSFLFPIWLFSRFSIKRSDQTTVPSHVVHMFSFNRNLDGMNEELTSGKLSKRISLSR</sequence>
<dbReference type="EMBL" id="RDQH01000342">
    <property type="protein sequence ID" value="RXH70732.1"/>
    <property type="molecule type" value="Genomic_DNA"/>
</dbReference>
<comment type="caution">
    <text evidence="1">The sequence shown here is derived from an EMBL/GenBank/DDBJ whole genome shotgun (WGS) entry which is preliminary data.</text>
</comment>
<name>A0A498HLF6_MALDO</name>
<keyword evidence="2" id="KW-1185">Reference proteome</keyword>
<protein>
    <submittedName>
        <fullName evidence="1">Uncharacterized protein</fullName>
    </submittedName>
</protein>
<dbReference type="Proteomes" id="UP000290289">
    <property type="component" value="Chromosome 16"/>
</dbReference>
<reference evidence="1 2" key="1">
    <citation type="submission" date="2018-10" db="EMBL/GenBank/DDBJ databases">
        <title>A high-quality apple genome assembly.</title>
        <authorList>
            <person name="Hu J."/>
        </authorList>
    </citation>
    <scope>NUCLEOTIDE SEQUENCE [LARGE SCALE GENOMIC DNA]</scope>
    <source>
        <strain evidence="2">cv. HFTH1</strain>
        <tissue evidence="1">Young leaf</tissue>
    </source>
</reference>
<dbReference type="AlphaFoldDB" id="A0A498HLF6"/>
<proteinExistence type="predicted"/>
<organism evidence="1 2">
    <name type="scientific">Malus domestica</name>
    <name type="common">Apple</name>
    <name type="synonym">Pyrus malus</name>
    <dbReference type="NCBI Taxonomy" id="3750"/>
    <lineage>
        <taxon>Eukaryota</taxon>
        <taxon>Viridiplantae</taxon>
        <taxon>Streptophyta</taxon>
        <taxon>Embryophyta</taxon>
        <taxon>Tracheophyta</taxon>
        <taxon>Spermatophyta</taxon>
        <taxon>Magnoliopsida</taxon>
        <taxon>eudicotyledons</taxon>
        <taxon>Gunneridae</taxon>
        <taxon>Pentapetalae</taxon>
        <taxon>rosids</taxon>
        <taxon>fabids</taxon>
        <taxon>Rosales</taxon>
        <taxon>Rosaceae</taxon>
        <taxon>Amygdaloideae</taxon>
        <taxon>Maleae</taxon>
        <taxon>Malus</taxon>
    </lineage>
</organism>
<evidence type="ECO:0000313" key="1">
    <source>
        <dbReference type="EMBL" id="RXH70732.1"/>
    </source>
</evidence>
<accession>A0A498HLF6</accession>
<gene>
    <name evidence="1" type="ORF">DVH24_013478</name>
</gene>
<evidence type="ECO:0000313" key="2">
    <source>
        <dbReference type="Proteomes" id="UP000290289"/>
    </source>
</evidence>